<sequence length="30" mass="3344">MASELELFSLLVFGHMLADYPLQGDFLSKA</sequence>
<keyword evidence="3" id="KW-1185">Reference proteome</keyword>
<comment type="caution">
    <text evidence="1">The sequence shown here is derived from an EMBL/GenBank/DDBJ whole genome shotgun (WGS) entry which is preliminary data.</text>
</comment>
<reference evidence="1 3" key="1">
    <citation type="submission" date="2020-08" db="EMBL/GenBank/DDBJ databases">
        <title>Genomic Encyclopedia of Type Strains, Phase IV (KMG-IV): sequencing the most valuable type-strain genomes for metagenomic binning, comparative biology and taxonomic classification.</title>
        <authorList>
            <person name="Goeker M."/>
        </authorList>
    </citation>
    <scope>NUCLEOTIDE SEQUENCE [LARGE SCALE GENOMIC DNA]</scope>
    <source>
        <strain evidence="1 3">DSM 26944</strain>
    </source>
</reference>
<dbReference type="EMBL" id="JACIJG010000002">
    <property type="protein sequence ID" value="MBB5700611.1"/>
    <property type="molecule type" value="Genomic_DNA"/>
</dbReference>
<dbReference type="EMBL" id="JACIJG010000027">
    <property type="protein sequence ID" value="MBB5704339.1"/>
    <property type="molecule type" value="Genomic_DNA"/>
</dbReference>
<organism evidence="1 3">
    <name type="scientific">Brucella daejeonensis</name>
    <dbReference type="NCBI Taxonomy" id="659015"/>
    <lineage>
        <taxon>Bacteria</taxon>
        <taxon>Pseudomonadati</taxon>
        <taxon>Pseudomonadota</taxon>
        <taxon>Alphaproteobacteria</taxon>
        <taxon>Hyphomicrobiales</taxon>
        <taxon>Brucellaceae</taxon>
        <taxon>Brucella/Ochrobactrum group</taxon>
        <taxon>Brucella</taxon>
    </lineage>
</organism>
<dbReference type="Proteomes" id="UP000555546">
    <property type="component" value="Unassembled WGS sequence"/>
</dbReference>
<gene>
    <name evidence="1" type="ORF">FHS76_000454</name>
    <name evidence="2" type="ORF">FHS76_004256</name>
</gene>
<evidence type="ECO:0000313" key="2">
    <source>
        <dbReference type="EMBL" id="MBB5704339.1"/>
    </source>
</evidence>
<evidence type="ECO:0000313" key="3">
    <source>
        <dbReference type="Proteomes" id="UP000555546"/>
    </source>
</evidence>
<dbReference type="AlphaFoldDB" id="A0A7W9AUD8"/>
<accession>A0A7W9AUD8</accession>
<evidence type="ECO:0000313" key="1">
    <source>
        <dbReference type="EMBL" id="MBB5700611.1"/>
    </source>
</evidence>
<feature type="non-terminal residue" evidence="1">
    <location>
        <position position="30"/>
    </location>
</feature>
<name>A0A7W9AUD8_9HYPH</name>
<protein>
    <submittedName>
        <fullName evidence="1">Uncharacterized protein</fullName>
    </submittedName>
</protein>
<proteinExistence type="predicted"/>